<protein>
    <submittedName>
        <fullName evidence="2">M12 family metallo-peptidase</fullName>
    </submittedName>
</protein>
<evidence type="ECO:0000313" key="3">
    <source>
        <dbReference type="Proteomes" id="UP001178281"/>
    </source>
</evidence>
<feature type="signal peptide" evidence="1">
    <location>
        <begin position="1"/>
        <end position="30"/>
    </location>
</feature>
<reference evidence="2" key="1">
    <citation type="submission" date="2023-08" db="EMBL/GenBank/DDBJ databases">
        <title>The draft genome of Tsukamurella strandjordii strain 050030.</title>
        <authorList>
            <person name="Zhao F."/>
            <person name="Feng Y."/>
            <person name="Zong Z."/>
        </authorList>
    </citation>
    <scope>NUCLEOTIDE SEQUENCE</scope>
    <source>
        <strain evidence="2">050030</strain>
    </source>
</reference>
<feature type="chain" id="PRO_5041670021" evidence="1">
    <location>
        <begin position="31"/>
        <end position="266"/>
    </location>
</feature>
<name>A0AA90NKP1_9ACTN</name>
<dbReference type="Proteomes" id="UP001178281">
    <property type="component" value="Unassembled WGS sequence"/>
</dbReference>
<keyword evidence="1" id="KW-0732">Signal</keyword>
<dbReference type="EMBL" id="JAUTIX010000008">
    <property type="protein sequence ID" value="MDP0400181.1"/>
    <property type="molecule type" value="Genomic_DNA"/>
</dbReference>
<comment type="caution">
    <text evidence="2">The sequence shown here is derived from an EMBL/GenBank/DDBJ whole genome shotgun (WGS) entry which is preliminary data.</text>
</comment>
<dbReference type="AlphaFoldDB" id="A0AA90NKP1"/>
<dbReference type="GO" id="GO:0008237">
    <property type="term" value="F:metallopeptidase activity"/>
    <property type="evidence" value="ECO:0007669"/>
    <property type="project" value="InterPro"/>
</dbReference>
<evidence type="ECO:0000256" key="1">
    <source>
        <dbReference type="SAM" id="SignalP"/>
    </source>
</evidence>
<dbReference type="Gene3D" id="3.40.390.10">
    <property type="entry name" value="Collagenase (Catalytic Domain)"/>
    <property type="match status" value="1"/>
</dbReference>
<gene>
    <name evidence="2" type="ORF">Q7X28_19875</name>
</gene>
<evidence type="ECO:0000313" key="2">
    <source>
        <dbReference type="EMBL" id="MDP0400181.1"/>
    </source>
</evidence>
<organism evidence="2 3">
    <name type="scientific">Tsukamurella strandjordii</name>
    <dbReference type="NCBI Taxonomy" id="147577"/>
    <lineage>
        <taxon>Bacteria</taxon>
        <taxon>Bacillati</taxon>
        <taxon>Actinomycetota</taxon>
        <taxon>Actinomycetes</taxon>
        <taxon>Mycobacteriales</taxon>
        <taxon>Tsukamurellaceae</taxon>
        <taxon>Tsukamurella</taxon>
    </lineage>
</organism>
<dbReference type="InterPro" id="IPR024079">
    <property type="entry name" value="MetalloPept_cat_dom_sf"/>
</dbReference>
<sequence>MSFRPRARRVPVVLAGLLALGTVSPAVTVAAPTAPVIDLLVLYTPEVLKARGGEALVKAAVETGASAMNGALARSGIAGSVRVVGVEQTSVSQAQTGRAGAGITWLKKNAGGLRDSYRADLVSLVVTGGEGMASNPSLPVTAASSSQAWSVVGNDWLEPDLKRGEAGVFAHELGHNLGAMHDWGTNPGAGGANPERHGFADSTGRVDIMAYNTSSLCKPSRCSRQPYYSNPDITVGGKPFGQRGGDKPSDIASVFAKTMPVVAGYR</sequence>
<dbReference type="Pfam" id="PF13688">
    <property type="entry name" value="Reprolysin_5"/>
    <property type="match status" value="1"/>
</dbReference>
<proteinExistence type="predicted"/>
<accession>A0AA90NKP1</accession>
<keyword evidence="3" id="KW-1185">Reference proteome</keyword>
<dbReference type="RefSeq" id="WP_305112631.1">
    <property type="nucleotide sequence ID" value="NZ_JAUTIX010000008.1"/>
</dbReference>
<dbReference type="SUPFAM" id="SSF55486">
    <property type="entry name" value="Metalloproteases ('zincins'), catalytic domain"/>
    <property type="match status" value="1"/>
</dbReference>